<dbReference type="PROSITE" id="PS50848">
    <property type="entry name" value="START"/>
    <property type="match status" value="1"/>
</dbReference>
<keyword evidence="20" id="KW-1185">Reference proteome</keyword>
<evidence type="ECO:0000313" key="19">
    <source>
        <dbReference type="Ensembl" id="ENSPSTP00000000743.1"/>
    </source>
</evidence>
<dbReference type="GO" id="GO:0008289">
    <property type="term" value="F:lipid binding"/>
    <property type="evidence" value="ECO:0007669"/>
    <property type="project" value="UniProtKB-KW"/>
</dbReference>
<evidence type="ECO:0000259" key="18">
    <source>
        <dbReference type="PROSITE" id="PS50848"/>
    </source>
</evidence>
<evidence type="ECO:0000256" key="4">
    <source>
        <dbReference type="ARBA" id="ARBA00022448"/>
    </source>
</evidence>
<evidence type="ECO:0000256" key="16">
    <source>
        <dbReference type="ARBA" id="ARBA00080073"/>
    </source>
</evidence>
<keyword evidence="12" id="KW-0472">Membrane</keyword>
<dbReference type="FunFam" id="3.30.530.20:FF:000008">
    <property type="entry name" value="START domain containing 10"/>
    <property type="match status" value="1"/>
</dbReference>
<organism evidence="19 20">
    <name type="scientific">Pavo cristatus</name>
    <name type="common">Indian peafowl</name>
    <name type="synonym">Blue peafowl</name>
    <dbReference type="NCBI Taxonomy" id="9049"/>
    <lineage>
        <taxon>Eukaryota</taxon>
        <taxon>Metazoa</taxon>
        <taxon>Chordata</taxon>
        <taxon>Craniata</taxon>
        <taxon>Vertebrata</taxon>
        <taxon>Euteleostomi</taxon>
        <taxon>Archelosauria</taxon>
        <taxon>Archosauria</taxon>
        <taxon>Dinosauria</taxon>
        <taxon>Saurischia</taxon>
        <taxon>Theropoda</taxon>
        <taxon>Coelurosauria</taxon>
        <taxon>Aves</taxon>
        <taxon>Neognathae</taxon>
        <taxon>Galloanserae</taxon>
        <taxon>Galliformes</taxon>
        <taxon>Phasianidae</taxon>
        <taxon>Phasianinae</taxon>
        <taxon>Pavo</taxon>
    </lineage>
</organism>
<evidence type="ECO:0000256" key="12">
    <source>
        <dbReference type="ARBA" id="ARBA00023136"/>
    </source>
</evidence>
<evidence type="ECO:0000313" key="20">
    <source>
        <dbReference type="Proteomes" id="UP000694428"/>
    </source>
</evidence>
<dbReference type="GO" id="GO:0016020">
    <property type="term" value="C:membrane"/>
    <property type="evidence" value="ECO:0007669"/>
    <property type="project" value="UniProtKB-SubCell"/>
</dbReference>
<accession>A0A8C9EIG0</accession>
<proteinExistence type="predicted"/>
<comment type="subcellular location">
    <subcellularLocation>
        <location evidence="1">Cell projection</location>
        <location evidence="1">Cilium</location>
        <location evidence="1">Flagellum</location>
    </subcellularLocation>
    <subcellularLocation>
        <location evidence="3">Cytoplasm</location>
    </subcellularLocation>
    <subcellularLocation>
        <location evidence="2">Membrane</location>
    </subcellularLocation>
</comment>
<reference evidence="19" key="1">
    <citation type="submission" date="2025-08" db="UniProtKB">
        <authorList>
            <consortium name="Ensembl"/>
        </authorList>
    </citation>
    <scope>IDENTIFICATION</scope>
</reference>
<dbReference type="Ensembl" id="ENSPSTT00000000782.1">
    <property type="protein sequence ID" value="ENSPSTP00000000743.1"/>
    <property type="gene ID" value="ENSPSTG00000000614.1"/>
</dbReference>
<dbReference type="Pfam" id="PF01852">
    <property type="entry name" value="START"/>
    <property type="match status" value="1"/>
</dbReference>
<dbReference type="Proteomes" id="UP000694428">
    <property type="component" value="Unplaced"/>
</dbReference>
<keyword evidence="13" id="KW-0966">Cell projection</keyword>
<dbReference type="GO" id="GO:0031514">
    <property type="term" value="C:motile cilium"/>
    <property type="evidence" value="ECO:0007669"/>
    <property type="project" value="UniProtKB-SubCell"/>
</dbReference>
<evidence type="ECO:0000256" key="13">
    <source>
        <dbReference type="ARBA" id="ARBA00023273"/>
    </source>
</evidence>
<keyword evidence="6" id="KW-0597">Phosphoprotein</keyword>
<dbReference type="GO" id="GO:0005829">
    <property type="term" value="C:cytosol"/>
    <property type="evidence" value="ECO:0007669"/>
    <property type="project" value="UniProtKB-ARBA"/>
</dbReference>
<evidence type="ECO:0000256" key="10">
    <source>
        <dbReference type="ARBA" id="ARBA00023069"/>
    </source>
</evidence>
<evidence type="ECO:0000256" key="14">
    <source>
        <dbReference type="ARBA" id="ARBA00070345"/>
    </source>
</evidence>
<evidence type="ECO:0000256" key="3">
    <source>
        <dbReference type="ARBA" id="ARBA00004496"/>
    </source>
</evidence>
<evidence type="ECO:0000256" key="8">
    <source>
        <dbReference type="ARBA" id="ARBA00022990"/>
    </source>
</evidence>
<protein>
    <recommendedName>
        <fullName evidence="14">START domain-containing protein 10</fullName>
    </recommendedName>
    <alternativeName>
        <fullName evidence="15">PCTP-like protein</fullName>
    </alternativeName>
    <alternativeName>
        <fullName evidence="16">StAR-related lipid transfer protein 10</fullName>
    </alternativeName>
</protein>
<reference evidence="19" key="2">
    <citation type="submission" date="2025-09" db="UniProtKB">
        <authorList>
            <consortium name="Ensembl"/>
        </authorList>
    </citation>
    <scope>IDENTIFICATION</scope>
</reference>
<dbReference type="InterPro" id="IPR051213">
    <property type="entry name" value="START_lipid_transfer"/>
</dbReference>
<dbReference type="SUPFAM" id="SSF55961">
    <property type="entry name" value="Bet v1-like"/>
    <property type="match status" value="1"/>
</dbReference>
<evidence type="ECO:0000256" key="1">
    <source>
        <dbReference type="ARBA" id="ARBA00004230"/>
    </source>
</evidence>
<keyword evidence="11" id="KW-0446">Lipid-binding</keyword>
<keyword evidence="10" id="KW-0969">Cilium</keyword>
<dbReference type="InterPro" id="IPR023393">
    <property type="entry name" value="START-like_dom_sf"/>
</dbReference>
<evidence type="ECO:0000256" key="17">
    <source>
        <dbReference type="SAM" id="MobiDB-lite"/>
    </source>
</evidence>
<feature type="domain" description="START" evidence="18">
    <location>
        <begin position="24"/>
        <end position="141"/>
    </location>
</feature>
<evidence type="ECO:0000256" key="2">
    <source>
        <dbReference type="ARBA" id="ARBA00004370"/>
    </source>
</evidence>
<evidence type="ECO:0000256" key="6">
    <source>
        <dbReference type="ARBA" id="ARBA00022553"/>
    </source>
</evidence>
<keyword evidence="8" id="KW-0007">Acetylation</keyword>
<keyword evidence="7" id="KW-0282">Flagellum</keyword>
<dbReference type="PANTHER" id="PTHR19308">
    <property type="entry name" value="PHOSPHATIDYLCHOLINE TRANSFER PROTEIN"/>
    <property type="match status" value="1"/>
</dbReference>
<keyword evidence="4" id="KW-0813">Transport</keyword>
<evidence type="ECO:0000256" key="7">
    <source>
        <dbReference type="ARBA" id="ARBA00022846"/>
    </source>
</evidence>
<dbReference type="AlphaFoldDB" id="A0A8C9EIG0"/>
<dbReference type="InterPro" id="IPR002913">
    <property type="entry name" value="START_lipid-bd_dom"/>
</dbReference>
<dbReference type="Gene3D" id="3.30.530.20">
    <property type="match status" value="1"/>
</dbReference>
<keyword evidence="9" id="KW-0445">Lipid transport</keyword>
<evidence type="ECO:0000256" key="11">
    <source>
        <dbReference type="ARBA" id="ARBA00023121"/>
    </source>
</evidence>
<evidence type="ECO:0000256" key="9">
    <source>
        <dbReference type="ARBA" id="ARBA00023055"/>
    </source>
</evidence>
<evidence type="ECO:0000256" key="5">
    <source>
        <dbReference type="ARBA" id="ARBA00022490"/>
    </source>
</evidence>
<keyword evidence="5" id="KW-0963">Cytoplasm</keyword>
<sequence>MNLEKSSPVQTMGTRPPVSPQTRISCKDVSAETLYDVLHDTHYRKKWDSHMIETYDIGRLTVNADVGYYSWKCPSPLKNRDFVTLRSWLPLGNDYIILNYSVKHPKYPPRKDFVRAVSLQTGYLIKANGTSACVLYYLTQVLELESWGDCDGSHLLFPQAMKKIYKAGLKYPEWKRRHDPGYKPWVYPEQNTLPSLSLAELSLQHADSLEHIDETGLSEENLSASDHEA</sequence>
<dbReference type="GO" id="GO:0006869">
    <property type="term" value="P:lipid transport"/>
    <property type="evidence" value="ECO:0007669"/>
    <property type="project" value="UniProtKB-KW"/>
</dbReference>
<feature type="compositionally biased region" description="Polar residues" evidence="17">
    <location>
        <begin position="1"/>
        <end position="13"/>
    </location>
</feature>
<feature type="region of interest" description="Disordered" evidence="17">
    <location>
        <begin position="1"/>
        <end position="23"/>
    </location>
</feature>
<evidence type="ECO:0000256" key="15">
    <source>
        <dbReference type="ARBA" id="ARBA00076937"/>
    </source>
</evidence>
<name>A0A8C9EIG0_PAVCR</name>
<dbReference type="PANTHER" id="PTHR19308:SF2">
    <property type="entry name" value="START DOMAIN-CONTAINING PROTEIN"/>
    <property type="match status" value="1"/>
</dbReference>